<evidence type="ECO:0000313" key="2">
    <source>
        <dbReference type="Proteomes" id="UP000094769"/>
    </source>
</evidence>
<keyword evidence="2" id="KW-1185">Reference proteome</keyword>
<proteinExistence type="predicted"/>
<gene>
    <name evidence="1" type="ORF">CODIS_31000</name>
</gene>
<protein>
    <recommendedName>
        <fullName evidence="3">DUF4412 domain-containing protein</fullName>
    </recommendedName>
</protein>
<organism evidence="1 2">
    <name type="scientific">Candidatus Thiodiazotropha endolucinida</name>
    <dbReference type="NCBI Taxonomy" id="1655433"/>
    <lineage>
        <taxon>Bacteria</taxon>
        <taxon>Pseudomonadati</taxon>
        <taxon>Pseudomonadota</taxon>
        <taxon>Gammaproteobacteria</taxon>
        <taxon>Chromatiales</taxon>
        <taxon>Sedimenticolaceae</taxon>
        <taxon>Candidatus Thiodiazotropha</taxon>
    </lineage>
</organism>
<reference evidence="1 2" key="1">
    <citation type="submission" date="2016-06" db="EMBL/GenBank/DDBJ databases">
        <title>Genome sequence of endosymbiont of Candidatus Endolucinida thiodiazotropha.</title>
        <authorList>
            <person name="Poehlein A."/>
            <person name="Koenig S."/>
            <person name="Heiden S.E."/>
            <person name="Thuermer A."/>
            <person name="Voget S."/>
            <person name="Daniel R."/>
            <person name="Markert S."/>
            <person name="Gros O."/>
            <person name="Schweder T."/>
        </authorList>
    </citation>
    <scope>NUCLEOTIDE SEQUENCE [LARGE SCALE GENOMIC DNA]</scope>
    <source>
        <strain evidence="1 2">COS</strain>
    </source>
</reference>
<sequence>MYAGEPMQLIAVCVLTTCVFACDAADLIESTSKDRKAFANKPFSAVLVEYRRDSTDANKKTRIYLSPMGIRTERLSVQNGEPELIVIKNHHTKQVWLINPVQHYFSELPNDKTKETQRVIEGEKKPLLGVLANEPCYGMMAEKQSDRAIGDSELSVWRCLDGDGKQHLQHFSTLLGVVIRQEFQDGRISELQDIAFIDDSGKYFQPSSDMQQITIEELFTGRVTLPDFVE</sequence>
<evidence type="ECO:0000313" key="1">
    <source>
        <dbReference type="EMBL" id="ODJ86617.1"/>
    </source>
</evidence>
<accession>A0A7Z0VJ68</accession>
<name>A0A7Z0VJ68_9GAMM</name>
<dbReference type="EMBL" id="MARB01000019">
    <property type="protein sequence ID" value="ODJ86617.1"/>
    <property type="molecule type" value="Genomic_DNA"/>
</dbReference>
<comment type="caution">
    <text evidence="1">The sequence shown here is derived from an EMBL/GenBank/DDBJ whole genome shotgun (WGS) entry which is preliminary data.</text>
</comment>
<evidence type="ECO:0008006" key="3">
    <source>
        <dbReference type="Google" id="ProtNLM"/>
    </source>
</evidence>
<dbReference type="AlphaFoldDB" id="A0A7Z0VJ68"/>
<dbReference type="Proteomes" id="UP000094769">
    <property type="component" value="Unassembled WGS sequence"/>
</dbReference>